<organism evidence="2 3">
    <name type="scientific">Mucilaginibacter gossypiicola</name>
    <dbReference type="NCBI Taxonomy" id="551995"/>
    <lineage>
        <taxon>Bacteria</taxon>
        <taxon>Pseudomonadati</taxon>
        <taxon>Bacteroidota</taxon>
        <taxon>Sphingobacteriia</taxon>
        <taxon>Sphingobacteriales</taxon>
        <taxon>Sphingobacteriaceae</taxon>
        <taxon>Mucilaginibacter</taxon>
    </lineage>
</organism>
<protein>
    <recommendedName>
        <fullName evidence="4">DUF5017 domain-containing protein</fullName>
    </recommendedName>
</protein>
<dbReference type="PROSITE" id="PS51257">
    <property type="entry name" value="PROKAR_LIPOPROTEIN"/>
    <property type="match status" value="1"/>
</dbReference>
<keyword evidence="3" id="KW-1185">Reference proteome</keyword>
<gene>
    <name evidence="2" type="ORF">SAMN05192574_104630</name>
</gene>
<feature type="signal peptide" evidence="1">
    <location>
        <begin position="1"/>
        <end position="20"/>
    </location>
</feature>
<evidence type="ECO:0008006" key="4">
    <source>
        <dbReference type="Google" id="ProtNLM"/>
    </source>
</evidence>
<reference evidence="3" key="1">
    <citation type="submission" date="2016-10" db="EMBL/GenBank/DDBJ databases">
        <authorList>
            <person name="Varghese N."/>
            <person name="Submissions S."/>
        </authorList>
    </citation>
    <scope>NUCLEOTIDE SEQUENCE [LARGE SCALE GENOMIC DNA]</scope>
    <source>
        <strain evidence="3">Gh-48</strain>
    </source>
</reference>
<dbReference type="RefSeq" id="WP_091211684.1">
    <property type="nucleotide sequence ID" value="NZ_FOCL01000004.1"/>
</dbReference>
<dbReference type="STRING" id="551995.SAMN05192574_104630"/>
<dbReference type="Proteomes" id="UP000198942">
    <property type="component" value="Unassembled WGS sequence"/>
</dbReference>
<feature type="chain" id="PRO_5011697676" description="DUF5017 domain-containing protein" evidence="1">
    <location>
        <begin position="21"/>
        <end position="383"/>
    </location>
</feature>
<name>A0A1H8KIF5_9SPHI</name>
<sequence length="383" mass="41883">MKKISNILVLAALALSACQKQPVIPNTMPLHKAKLTQTMVTADYKKLDTSSYGYKNGVFQSEDDAKQSIPGLLATEYPRVDDGSTADVTFNVGTPQVKVADSVYKNVAYTLTNADYLLLPGNKFTDFTAAQILSWLPYGPKTSSPKENQLAVLTFNYYSGSVSVQTFGYMYLNSAWQQIYLLSPAQYASVGRSNHNEFVATDNVSSVNTYISALLKADLSISATAQIGDIQYVSYNYYDGTTDFQKVTAFAFDGSNWVSGSTPRTLSFERAGGKWIVSSTVSYTLVKDDYVYIGTQTTAGTQAARDNVAKYPDFNISATTDATYWSDADLNAAMIAVLTEKFKAIALPNQKFVVTYVVYSFGKTSNASKTFVFDGTNFVVPQS</sequence>
<dbReference type="AlphaFoldDB" id="A0A1H8KIF5"/>
<dbReference type="OrthoDB" id="1013052at2"/>
<accession>A0A1H8KIF5</accession>
<proteinExistence type="predicted"/>
<dbReference type="EMBL" id="FOCL01000004">
    <property type="protein sequence ID" value="SEN92733.1"/>
    <property type="molecule type" value="Genomic_DNA"/>
</dbReference>
<evidence type="ECO:0000313" key="3">
    <source>
        <dbReference type="Proteomes" id="UP000198942"/>
    </source>
</evidence>
<keyword evidence="1" id="KW-0732">Signal</keyword>
<evidence type="ECO:0000313" key="2">
    <source>
        <dbReference type="EMBL" id="SEN92733.1"/>
    </source>
</evidence>
<evidence type="ECO:0000256" key="1">
    <source>
        <dbReference type="SAM" id="SignalP"/>
    </source>
</evidence>